<comment type="caution">
    <text evidence="3">The sequence shown here is derived from an EMBL/GenBank/DDBJ whole genome shotgun (WGS) entry which is preliminary data.</text>
</comment>
<feature type="transmembrane region" description="Helical" evidence="1">
    <location>
        <begin position="33"/>
        <end position="53"/>
    </location>
</feature>
<dbReference type="GO" id="GO:0004175">
    <property type="term" value="F:endopeptidase activity"/>
    <property type="evidence" value="ECO:0007669"/>
    <property type="project" value="UniProtKB-ARBA"/>
</dbReference>
<evidence type="ECO:0000313" key="3">
    <source>
        <dbReference type="EMBL" id="GLY64071.1"/>
    </source>
</evidence>
<gene>
    <name evidence="3" type="ORF">Atai01_06900</name>
</gene>
<dbReference type="Pfam" id="PF02517">
    <property type="entry name" value="Rce1-like"/>
    <property type="match status" value="1"/>
</dbReference>
<dbReference type="RefSeq" id="WP_285485821.1">
    <property type="nucleotide sequence ID" value="NZ_BSTI01000001.1"/>
</dbReference>
<dbReference type="Proteomes" id="UP001165136">
    <property type="component" value="Unassembled WGS sequence"/>
</dbReference>
<feature type="transmembrane region" description="Helical" evidence="1">
    <location>
        <begin position="241"/>
        <end position="262"/>
    </location>
</feature>
<evidence type="ECO:0000256" key="1">
    <source>
        <dbReference type="SAM" id="Phobius"/>
    </source>
</evidence>
<evidence type="ECO:0000313" key="4">
    <source>
        <dbReference type="Proteomes" id="UP001165136"/>
    </source>
</evidence>
<reference evidence="3" key="1">
    <citation type="submission" date="2023-03" db="EMBL/GenBank/DDBJ databases">
        <title>Amycolatopsis taiwanensis NBRC 103393.</title>
        <authorList>
            <person name="Ichikawa N."/>
            <person name="Sato H."/>
            <person name="Tonouchi N."/>
        </authorList>
    </citation>
    <scope>NUCLEOTIDE SEQUENCE</scope>
    <source>
        <strain evidence="3">NBRC 103393</strain>
    </source>
</reference>
<keyword evidence="3" id="KW-0378">Hydrolase</keyword>
<feature type="transmembrane region" description="Helical" evidence="1">
    <location>
        <begin position="214"/>
        <end position="235"/>
    </location>
</feature>
<keyword evidence="1" id="KW-1133">Transmembrane helix</keyword>
<sequence length="270" mass="29483">MTSLAREWLRPERPAVPEPVTSEPERRALKIELWIVFSVTLGLSGARSLLSLINSLLQPEPLNSQHVALNVPQAVTSLLDLLAQLLSAVQLFAWGALGAYLLVRGGIRLSAVGLDRTRPARDVLWGAGLAALIGIPGLALYFASWKLGFSLAVQPSTLTDTWWRPVALVVSAAGNAFAEEVLVIGYLLTRLRQLGMRENTGLLGAAVLRGSYHLYQGFGGFVGNLIMGLVFGRFWQRTNRLWPLIVAHTLLDVVSFVGYSLLRGHVSWLP</sequence>
<dbReference type="GO" id="GO:0006508">
    <property type="term" value="P:proteolysis"/>
    <property type="evidence" value="ECO:0007669"/>
    <property type="project" value="UniProtKB-KW"/>
</dbReference>
<keyword evidence="1" id="KW-0472">Membrane</keyword>
<protein>
    <submittedName>
        <fullName evidence="3">CAAX amino protease</fullName>
    </submittedName>
</protein>
<evidence type="ECO:0000259" key="2">
    <source>
        <dbReference type="Pfam" id="PF02517"/>
    </source>
</evidence>
<dbReference type="EMBL" id="BSTI01000001">
    <property type="protein sequence ID" value="GLY64071.1"/>
    <property type="molecule type" value="Genomic_DNA"/>
</dbReference>
<keyword evidence="3" id="KW-0645">Protease</keyword>
<organism evidence="3 4">
    <name type="scientific">Amycolatopsis taiwanensis</name>
    <dbReference type="NCBI Taxonomy" id="342230"/>
    <lineage>
        <taxon>Bacteria</taxon>
        <taxon>Bacillati</taxon>
        <taxon>Actinomycetota</taxon>
        <taxon>Actinomycetes</taxon>
        <taxon>Pseudonocardiales</taxon>
        <taxon>Pseudonocardiaceae</taxon>
        <taxon>Amycolatopsis</taxon>
    </lineage>
</organism>
<dbReference type="GO" id="GO:0080120">
    <property type="term" value="P:CAAX-box protein maturation"/>
    <property type="evidence" value="ECO:0007669"/>
    <property type="project" value="UniProtKB-ARBA"/>
</dbReference>
<proteinExistence type="predicted"/>
<keyword evidence="4" id="KW-1185">Reference proteome</keyword>
<feature type="domain" description="CAAX prenyl protease 2/Lysostaphin resistance protein A-like" evidence="2">
    <location>
        <begin position="162"/>
        <end position="253"/>
    </location>
</feature>
<dbReference type="InterPro" id="IPR003675">
    <property type="entry name" value="Rce1/LyrA-like_dom"/>
</dbReference>
<keyword evidence="1" id="KW-0812">Transmembrane</keyword>
<dbReference type="AlphaFoldDB" id="A0A9W6VF18"/>
<name>A0A9W6VF18_9PSEU</name>
<feature type="transmembrane region" description="Helical" evidence="1">
    <location>
        <begin position="123"/>
        <end position="142"/>
    </location>
</feature>
<feature type="transmembrane region" description="Helical" evidence="1">
    <location>
        <begin position="81"/>
        <end position="103"/>
    </location>
</feature>
<accession>A0A9W6VF18</accession>